<dbReference type="InterPro" id="IPR027363">
    <property type="entry name" value="M1Pi_N"/>
</dbReference>
<dbReference type="InterPro" id="IPR000649">
    <property type="entry name" value="IF-2B-related"/>
</dbReference>
<protein>
    <submittedName>
        <fullName evidence="1">Uncharacterized protein</fullName>
    </submittedName>
</protein>
<name>X0TME9_9ZZZZ</name>
<organism evidence="1">
    <name type="scientific">marine sediment metagenome</name>
    <dbReference type="NCBI Taxonomy" id="412755"/>
    <lineage>
        <taxon>unclassified sequences</taxon>
        <taxon>metagenomes</taxon>
        <taxon>ecological metagenomes</taxon>
    </lineage>
</organism>
<comment type="caution">
    <text evidence="1">The sequence shown here is derived from an EMBL/GenBank/DDBJ whole genome shotgun (WGS) entry which is preliminary data.</text>
</comment>
<dbReference type="InterPro" id="IPR042529">
    <property type="entry name" value="IF_2B-like_C"/>
</dbReference>
<reference evidence="1" key="1">
    <citation type="journal article" date="2014" name="Front. Microbiol.">
        <title>High frequency of phylogenetically diverse reductive dehalogenase-homologous genes in deep subseafloor sedimentary metagenomes.</title>
        <authorList>
            <person name="Kawai M."/>
            <person name="Futagami T."/>
            <person name="Toyoda A."/>
            <person name="Takaki Y."/>
            <person name="Nishi S."/>
            <person name="Hori S."/>
            <person name="Arai W."/>
            <person name="Tsubouchi T."/>
            <person name="Morono Y."/>
            <person name="Uchiyama I."/>
            <person name="Ito T."/>
            <person name="Fujiyama A."/>
            <person name="Inagaki F."/>
            <person name="Takami H."/>
        </authorList>
    </citation>
    <scope>NUCLEOTIDE SEQUENCE</scope>
    <source>
        <strain evidence="1">Expedition CK06-06</strain>
    </source>
</reference>
<accession>X0TME9</accession>
<dbReference type="Pfam" id="PF01008">
    <property type="entry name" value="IF-2B"/>
    <property type="match status" value="1"/>
</dbReference>
<proteinExistence type="predicted"/>
<dbReference type="SUPFAM" id="SSF100950">
    <property type="entry name" value="NagB/RpiA/CoA transferase-like"/>
    <property type="match status" value="1"/>
</dbReference>
<dbReference type="Gene3D" id="1.20.120.420">
    <property type="entry name" value="translation initiation factor eif-2b, domain 1"/>
    <property type="match status" value="1"/>
</dbReference>
<evidence type="ECO:0000313" key="1">
    <source>
        <dbReference type="EMBL" id="GAF94414.1"/>
    </source>
</evidence>
<gene>
    <name evidence="1" type="ORF">S01H1_19460</name>
</gene>
<dbReference type="Gene3D" id="3.40.50.10470">
    <property type="entry name" value="Translation initiation factor eif-2b, domain 2"/>
    <property type="match status" value="1"/>
</dbReference>
<dbReference type="AlphaFoldDB" id="X0TME9"/>
<dbReference type="InterPro" id="IPR037171">
    <property type="entry name" value="NagB/RpiA_transferase-like"/>
</dbReference>
<dbReference type="EMBL" id="BARS01010513">
    <property type="protein sequence ID" value="GAF94414.1"/>
    <property type="molecule type" value="Genomic_DNA"/>
</dbReference>
<feature type="non-terminal residue" evidence="1">
    <location>
        <position position="147"/>
    </location>
</feature>
<sequence length="147" mass="15590">MTTISPRISQAIETIGQDRTHGAGWLARDAANVLTHSLEDCPARTAAEFLSYLREVATALAQAQPSMAAVTNAVGAVVLAASQKAPSGLPAMRRAASAQGHQIVDSWDKASRRIVRHAERTLPRGAIMTHSYSATTFAVLERLASKG</sequence>